<evidence type="ECO:0000313" key="1">
    <source>
        <dbReference type="EMBL" id="MSU07212.1"/>
    </source>
</evidence>
<protein>
    <submittedName>
        <fullName evidence="1">DUF2974 domain-containing protein</fullName>
    </submittedName>
</protein>
<evidence type="ECO:0000313" key="2">
    <source>
        <dbReference type="Proteomes" id="UP000460549"/>
    </source>
</evidence>
<reference evidence="1 2" key="1">
    <citation type="submission" date="2019-08" db="EMBL/GenBank/DDBJ databases">
        <title>In-depth cultivation of the pig gut microbiome towards novel bacterial diversity and tailored functional studies.</title>
        <authorList>
            <person name="Wylensek D."/>
            <person name="Hitch T.C.A."/>
            <person name="Clavel T."/>
        </authorList>
    </citation>
    <scope>NUCLEOTIDE SEQUENCE [LARGE SCALE GENOMIC DNA]</scope>
    <source>
        <strain evidence="1 2">NM-380-WT-3C1</strain>
    </source>
</reference>
<keyword evidence="2" id="KW-1185">Reference proteome</keyword>
<gene>
    <name evidence="1" type="ORF">FYJ80_10615</name>
</gene>
<dbReference type="Gene3D" id="3.40.50.1820">
    <property type="entry name" value="alpha/beta hydrolase"/>
    <property type="match status" value="1"/>
</dbReference>
<organism evidence="1 2">
    <name type="scientific">Bullifex porci</name>
    <dbReference type="NCBI Taxonomy" id="2606638"/>
    <lineage>
        <taxon>Bacteria</taxon>
        <taxon>Pseudomonadati</taxon>
        <taxon>Spirochaetota</taxon>
        <taxon>Spirochaetia</taxon>
        <taxon>Spirochaetales</taxon>
        <taxon>Spirochaetaceae</taxon>
        <taxon>Bullifex</taxon>
    </lineage>
</organism>
<dbReference type="RefSeq" id="WP_154426772.1">
    <property type="nucleotide sequence ID" value="NZ_VUNN01000031.1"/>
</dbReference>
<dbReference type="EMBL" id="VUNN01000031">
    <property type="protein sequence ID" value="MSU07212.1"/>
    <property type="molecule type" value="Genomic_DNA"/>
</dbReference>
<name>A0A7X2PE62_9SPIO</name>
<accession>A0A7X2PE62</accession>
<dbReference type="InterPro" id="IPR029058">
    <property type="entry name" value="AB_hydrolase_fold"/>
</dbReference>
<dbReference type="AlphaFoldDB" id="A0A7X2PE62"/>
<dbReference type="Proteomes" id="UP000460549">
    <property type="component" value="Unassembled WGS sequence"/>
</dbReference>
<sequence length="279" mass="32228">METLVDYTNNNLMTFSQKELNELDGLVFSYFSYFEFTPFFDKIKTAKGFKIKELNYLEYYETLFNGTFNPKQARELFRNLVASPRFRDIRVRNKVQKLDERSEKQFSALTFDIDDDTVFISFRGTDASFTGWKEDFNMSFKYPIPSQIEALKYLNKIGAKAKRIFIGGHSKGGNLAIYSAFNAREDIQDKIVSVYSFDGPGFPLEALECDGYKRIENKIIKVVPQSSIIGLLLKNPDNIKIIRSSGVSLLQHDPFTWLISNCEFVEARKYTKSINQTGR</sequence>
<dbReference type="Pfam" id="PF11187">
    <property type="entry name" value="Mbeg1-like"/>
    <property type="match status" value="1"/>
</dbReference>
<proteinExistence type="predicted"/>
<dbReference type="SUPFAM" id="SSF53474">
    <property type="entry name" value="alpha/beta-Hydrolases"/>
    <property type="match status" value="1"/>
</dbReference>
<dbReference type="InterPro" id="IPR024499">
    <property type="entry name" value="Mbeg1-like"/>
</dbReference>
<comment type="caution">
    <text evidence="1">The sequence shown here is derived from an EMBL/GenBank/DDBJ whole genome shotgun (WGS) entry which is preliminary data.</text>
</comment>